<dbReference type="Pfam" id="PF00078">
    <property type="entry name" value="RVT_1"/>
    <property type="match status" value="1"/>
</dbReference>
<evidence type="ECO:0000313" key="2">
    <source>
        <dbReference type="Proteomes" id="UP001152795"/>
    </source>
</evidence>
<dbReference type="Gene3D" id="3.10.10.10">
    <property type="entry name" value="HIV Type 1 Reverse Transcriptase, subunit A, domain 1"/>
    <property type="match status" value="1"/>
</dbReference>
<accession>A0A6S7HZX9</accession>
<protein>
    <submittedName>
        <fullName evidence="1">Uncharacterized protein</fullName>
    </submittedName>
</protein>
<dbReference type="EMBL" id="CACRXK020007004">
    <property type="protein sequence ID" value="CAB4011026.1"/>
    <property type="molecule type" value="Genomic_DNA"/>
</dbReference>
<feature type="non-terminal residue" evidence="1">
    <location>
        <position position="933"/>
    </location>
</feature>
<dbReference type="OrthoDB" id="5979365at2759"/>
<dbReference type="InterPro" id="IPR000477">
    <property type="entry name" value="RT_dom"/>
</dbReference>
<dbReference type="Proteomes" id="UP001152795">
    <property type="component" value="Unassembled WGS sequence"/>
</dbReference>
<dbReference type="InterPro" id="IPR043128">
    <property type="entry name" value="Rev_trsase/Diguanyl_cyclase"/>
</dbReference>
<dbReference type="PANTHER" id="PTHR33050">
    <property type="entry name" value="REVERSE TRANSCRIPTASE DOMAIN-CONTAINING PROTEIN"/>
    <property type="match status" value="1"/>
</dbReference>
<dbReference type="AlphaFoldDB" id="A0A6S7HZX9"/>
<dbReference type="Gene3D" id="3.30.70.270">
    <property type="match status" value="1"/>
</dbReference>
<evidence type="ECO:0000313" key="1">
    <source>
        <dbReference type="EMBL" id="CAB4011026.1"/>
    </source>
</evidence>
<dbReference type="SUPFAM" id="SSF56672">
    <property type="entry name" value="DNA/RNA polymerases"/>
    <property type="match status" value="1"/>
</dbReference>
<sequence length="933" mass="105365">MSNTEPTDIEQPTPVASGQLNLTEQVFERFKSYLDQKVSNLTTNLTAKADSRSKRVERQTTGQQLKLAGNKDQFLFNAELQNSIEESTELLQHQDVEGALVKLETAQQSLHLRQKKIKLADKSEAGWLAVEEYEAEDLASDSDDEKRIKKAQASAVRKKAKSRQAKPINQASRNEFVNRFPVHSDNQLFRGNSCMATIGISLYAVAFLTQPTPVSGVENEGIGPKPVTSSTGKDRVCIPSSPPRVPTLGSLLDTDLKPEIVVNDYFGEELERVEQVDHLDYEYIFEFLDTHEPVNAVGLPNVKGRLKSHLAFWTDIKAPDFIIDCIREGYKIPFYSTPEPATFPNNRSAHVHADFVSEALSELLSTCRIVETRKEDLVVINPLSVTTNKSDKKHLILDLRYVNKHIYKQKIKFEDWRTAINYFGPGTYFTNFDLKSGYHHLDIFSEHQSYLGFSWPNPDGSTRYYRFTVLPFGLSSAPYIFTKLLRPIIRHWRGLGISTTIFLDDNIDMENSPEISHEYATIIKSDLCMSGLVANDEKSTWAPTQNITWLGLDWNGVNGTIAIASHRPEKLNSAITTILNQHRITARQLARVVGQIISTGPVTGNLAGILSRHCQMSVACAANWDTTFLIDDYYLQELQFWITNLKLVNARSFKESSSSNRTICSDASATACGAIILGTNHVAHRMFTQSEQETSSTYRELLAIQLAIQAFEPLLTANIQSDLQWIPRTSNEQADYVSKLNDFDDWEVVPGIFEQIDAQLGPHTLDCLQIPKMQKFPDIFQGFGIRTRPEWTRFIRIGPTSLRGLSHPYRLYRGFFGSCLRINELANATTWGDFPVEDRKVLIRQVLRSRASSTVKKFVREHRKYISFLTKNSYNAVLQAFCGIKWVHSLLPTDVKGNPADTTLSANIVEASRWVFTKPSTKNELISTSTITK</sequence>
<comment type="caution">
    <text evidence="1">The sequence shown here is derived from an EMBL/GenBank/DDBJ whole genome shotgun (WGS) entry which is preliminary data.</text>
</comment>
<dbReference type="InterPro" id="IPR052055">
    <property type="entry name" value="Hepadnavirus_pol/RT"/>
</dbReference>
<reference evidence="1" key="1">
    <citation type="submission" date="2020-04" db="EMBL/GenBank/DDBJ databases">
        <authorList>
            <person name="Alioto T."/>
            <person name="Alioto T."/>
            <person name="Gomez Garrido J."/>
        </authorList>
    </citation>
    <scope>NUCLEOTIDE SEQUENCE</scope>
    <source>
        <strain evidence="1">A484AB</strain>
    </source>
</reference>
<gene>
    <name evidence="1" type="ORF">PACLA_8A081036</name>
</gene>
<dbReference type="PROSITE" id="PS50878">
    <property type="entry name" value="RT_POL"/>
    <property type="match status" value="1"/>
</dbReference>
<dbReference type="PANTHER" id="PTHR33050:SF7">
    <property type="entry name" value="RIBONUCLEASE H"/>
    <property type="match status" value="1"/>
</dbReference>
<keyword evidence="2" id="KW-1185">Reference proteome</keyword>
<name>A0A6S7HZX9_PARCT</name>
<proteinExistence type="predicted"/>
<organism evidence="1 2">
    <name type="scientific">Paramuricea clavata</name>
    <name type="common">Red gorgonian</name>
    <name type="synonym">Violescent sea-whip</name>
    <dbReference type="NCBI Taxonomy" id="317549"/>
    <lineage>
        <taxon>Eukaryota</taxon>
        <taxon>Metazoa</taxon>
        <taxon>Cnidaria</taxon>
        <taxon>Anthozoa</taxon>
        <taxon>Octocorallia</taxon>
        <taxon>Malacalcyonacea</taxon>
        <taxon>Plexauridae</taxon>
        <taxon>Paramuricea</taxon>
    </lineage>
</organism>
<dbReference type="InterPro" id="IPR043502">
    <property type="entry name" value="DNA/RNA_pol_sf"/>
</dbReference>
<dbReference type="CDD" id="cd03714">
    <property type="entry name" value="RT_DIRS1"/>
    <property type="match status" value="1"/>
</dbReference>